<keyword evidence="1" id="KW-0732">Signal</keyword>
<reference evidence="2" key="1">
    <citation type="submission" date="2018-01" db="EMBL/GenBank/DDBJ databases">
        <title>An insight into the sialome of Amazonian anophelines.</title>
        <authorList>
            <person name="Ribeiro J.M."/>
            <person name="Scarpassa V."/>
            <person name="Calvo E."/>
        </authorList>
    </citation>
    <scope>NUCLEOTIDE SEQUENCE</scope>
    <source>
        <tissue evidence="2">Salivary glands</tissue>
    </source>
</reference>
<feature type="signal peptide" evidence="1">
    <location>
        <begin position="1"/>
        <end position="19"/>
    </location>
</feature>
<sequence>MWLLRASPLVLLAILDVYAAFSGRERSCCWRRWKYIATAGPEASDGRDRSGTWVVYDRSSRRRLLLF</sequence>
<evidence type="ECO:0000313" key="2">
    <source>
        <dbReference type="EMBL" id="MBW48655.1"/>
    </source>
</evidence>
<organism evidence="2">
    <name type="scientific">Anopheles triannulatus</name>
    <dbReference type="NCBI Taxonomy" id="58253"/>
    <lineage>
        <taxon>Eukaryota</taxon>
        <taxon>Metazoa</taxon>
        <taxon>Ecdysozoa</taxon>
        <taxon>Arthropoda</taxon>
        <taxon>Hexapoda</taxon>
        <taxon>Insecta</taxon>
        <taxon>Pterygota</taxon>
        <taxon>Neoptera</taxon>
        <taxon>Endopterygota</taxon>
        <taxon>Diptera</taxon>
        <taxon>Nematocera</taxon>
        <taxon>Culicoidea</taxon>
        <taxon>Culicidae</taxon>
        <taxon>Anophelinae</taxon>
        <taxon>Anopheles</taxon>
    </lineage>
</organism>
<dbReference type="AlphaFoldDB" id="A0A2M4B6G9"/>
<proteinExistence type="predicted"/>
<accession>A0A2M4B6G9</accession>
<evidence type="ECO:0000256" key="1">
    <source>
        <dbReference type="SAM" id="SignalP"/>
    </source>
</evidence>
<dbReference type="EMBL" id="GGFK01015334">
    <property type="protein sequence ID" value="MBW48655.1"/>
    <property type="molecule type" value="Transcribed_RNA"/>
</dbReference>
<feature type="chain" id="PRO_5014973346" evidence="1">
    <location>
        <begin position="20"/>
        <end position="67"/>
    </location>
</feature>
<protein>
    <submittedName>
        <fullName evidence="2">Putative secreted protein</fullName>
    </submittedName>
</protein>
<name>A0A2M4B6G9_9DIPT</name>